<organism evidence="3 4">
    <name type="scientific">Caloramator fervidus</name>
    <dbReference type="NCBI Taxonomy" id="29344"/>
    <lineage>
        <taxon>Bacteria</taxon>
        <taxon>Bacillati</taxon>
        <taxon>Bacillota</taxon>
        <taxon>Clostridia</taxon>
        <taxon>Eubacteriales</taxon>
        <taxon>Clostridiaceae</taxon>
        <taxon>Caloramator</taxon>
    </lineage>
</organism>
<gene>
    <name evidence="3" type="ORF">SAMN05660865_00488</name>
</gene>
<dbReference type="InterPro" id="IPR003018">
    <property type="entry name" value="GAF"/>
</dbReference>
<dbReference type="RefSeq" id="WP_103895498.1">
    <property type="nucleotide sequence ID" value="NZ_FNUK01000004.1"/>
</dbReference>
<dbReference type="PANTHER" id="PTHR21021:SF15">
    <property type="entry name" value="FREE METHIONINE-R-SULFOXIDE REDUCTASE"/>
    <property type="match status" value="1"/>
</dbReference>
<keyword evidence="4" id="KW-1185">Reference proteome</keyword>
<comment type="similarity">
    <text evidence="1">Belongs to the free Met sulfoxide reductase family.</text>
</comment>
<dbReference type="SUPFAM" id="SSF55781">
    <property type="entry name" value="GAF domain-like"/>
    <property type="match status" value="1"/>
</dbReference>
<dbReference type="Gene3D" id="3.30.450.40">
    <property type="match status" value="1"/>
</dbReference>
<name>A0A1H5SXN7_9CLOT</name>
<accession>A0A1H5SXN7</accession>
<protein>
    <submittedName>
        <fullName evidence="3">GAF domain-containing protein</fullName>
    </submittedName>
</protein>
<dbReference type="FunFam" id="3.30.450.40:FF:000008">
    <property type="entry name" value="GAF domain-containing proteins"/>
    <property type="match status" value="1"/>
</dbReference>
<evidence type="ECO:0000313" key="4">
    <source>
        <dbReference type="Proteomes" id="UP000242850"/>
    </source>
</evidence>
<dbReference type="OrthoDB" id="9796252at2"/>
<dbReference type="Pfam" id="PF13185">
    <property type="entry name" value="GAF_2"/>
    <property type="match status" value="1"/>
</dbReference>
<proteinExistence type="inferred from homology"/>
<dbReference type="AlphaFoldDB" id="A0A1H5SXN7"/>
<dbReference type="Proteomes" id="UP000242850">
    <property type="component" value="Unassembled WGS sequence"/>
</dbReference>
<feature type="domain" description="GAF" evidence="2">
    <location>
        <begin position="32"/>
        <end position="154"/>
    </location>
</feature>
<evidence type="ECO:0000313" key="3">
    <source>
        <dbReference type="EMBL" id="SEF55269.1"/>
    </source>
</evidence>
<dbReference type="InterPro" id="IPR051330">
    <property type="entry name" value="Phosphatase_reg/MetRdx"/>
</dbReference>
<dbReference type="GO" id="GO:0005829">
    <property type="term" value="C:cytosol"/>
    <property type="evidence" value="ECO:0007669"/>
    <property type="project" value="TreeGrafter"/>
</dbReference>
<reference evidence="4" key="1">
    <citation type="submission" date="2016-10" db="EMBL/GenBank/DDBJ databases">
        <authorList>
            <person name="Varghese N."/>
            <person name="Submissions S."/>
        </authorList>
    </citation>
    <scope>NUCLEOTIDE SEQUENCE [LARGE SCALE GENOMIC DNA]</scope>
    <source>
        <strain evidence="4">DSM 5463</strain>
    </source>
</reference>
<evidence type="ECO:0000256" key="1">
    <source>
        <dbReference type="ARBA" id="ARBA00038454"/>
    </source>
</evidence>
<dbReference type="PANTHER" id="PTHR21021">
    <property type="entry name" value="GAF/PUTATIVE CYTOSKELETAL PROTEIN"/>
    <property type="match status" value="1"/>
</dbReference>
<dbReference type="InterPro" id="IPR029016">
    <property type="entry name" value="GAF-like_dom_sf"/>
</dbReference>
<dbReference type="EMBL" id="FNUK01000004">
    <property type="protein sequence ID" value="SEF55269.1"/>
    <property type="molecule type" value="Genomic_DNA"/>
</dbReference>
<evidence type="ECO:0000259" key="2">
    <source>
        <dbReference type="Pfam" id="PF13185"/>
    </source>
</evidence>
<dbReference type="GO" id="GO:0033745">
    <property type="term" value="F:L-methionine-(R)-S-oxide reductase activity"/>
    <property type="evidence" value="ECO:0007669"/>
    <property type="project" value="TreeGrafter"/>
</dbReference>
<sequence length="168" mass="19069">MLNNEKILADNKENFYKMLIYRIESYLSSEKDVLANLCNTAALLYQNLEDINWAGFYIMKNGELVLGPFGGKAACTRIKIGKGVCGSAARDKKTYIVPNVHEFEGHIACDSASNSEIVVPIIKDEVLYGVLDVDSPIFNRFDEVDKYYLEKLVEKLNKYIDWNEIAKV</sequence>